<dbReference type="SUPFAM" id="SSF51703">
    <property type="entry name" value="Cobalamin (vitamin B12)-dependent enzymes"/>
    <property type="match status" value="1"/>
</dbReference>
<feature type="domain" description="Methylmalonyl-CoA mutase alpha/beta chain catalytic" evidence="1">
    <location>
        <begin position="338"/>
        <end position="406"/>
    </location>
</feature>
<accession>A0A5M4B5T5</accession>
<feature type="domain" description="Methylmalonyl-CoA mutase alpha/beta chain catalytic" evidence="1">
    <location>
        <begin position="176"/>
        <end position="296"/>
    </location>
</feature>
<protein>
    <submittedName>
        <fullName evidence="2">Methylmalonyl-CoA mutase</fullName>
    </submittedName>
</protein>
<sequence length="441" mass="51897">MSEMYFKQSPKTTVKQWKQRVQFELQGADYNDLLVYKSNEGISLLPFYASENKQFTYEVSAESQAMISLYCSNVEQTLKRINFWLSKKVNYFFITLHFEKNNWIEFFTKLPENGIYFIDIQLLELPFLQKVNELIKNCNRKIFLCNDSIYNFLKNGRWFQNQYADFENFICGISNKNPMIFADTTLYQNAGASMIQQIAYGISQAMEYFKCIHNDFIINELNICFKVAVGDGFMFETSKMRAFRQVAESVFGAFNSKIKIFFIAEPSNRGLSILKSKYNENYIALAYESAILGGADFILPKNPLIYKKYTLENELNSIEEIQKLIENRKASFLNGMCSFEAISYEIAKKSLSLFQNIEKNGGLLQQIKNHTLQKKIKKQAEEEQIFFEKQIESFNVDFQEFAKKNEWELYPFIKQKQQKTLVEPLIAKRLWENIEKRQLKK</sequence>
<dbReference type="Proteomes" id="UP000398217">
    <property type="component" value="Unassembled WGS sequence"/>
</dbReference>
<dbReference type="GO" id="GO:0031419">
    <property type="term" value="F:cobalamin binding"/>
    <property type="evidence" value="ECO:0007669"/>
    <property type="project" value="InterPro"/>
</dbReference>
<organism evidence="2 3">
    <name type="scientific">Capnocytophaga felis</name>
    <dbReference type="NCBI Taxonomy" id="2267611"/>
    <lineage>
        <taxon>Bacteria</taxon>
        <taxon>Pseudomonadati</taxon>
        <taxon>Bacteroidota</taxon>
        <taxon>Flavobacteriia</taxon>
        <taxon>Flavobacteriales</taxon>
        <taxon>Flavobacteriaceae</taxon>
        <taxon>Capnocytophaga</taxon>
    </lineage>
</organism>
<dbReference type="RefSeq" id="WP_155283658.1">
    <property type="nucleotide sequence ID" value="NZ_BLBC01000005.1"/>
</dbReference>
<dbReference type="OrthoDB" id="9762378at2"/>
<dbReference type="AlphaFoldDB" id="A0A5M4B5T5"/>
<dbReference type="InterPro" id="IPR016176">
    <property type="entry name" value="Cbl-dep_enz_cat"/>
</dbReference>
<dbReference type="InterPro" id="IPR006099">
    <property type="entry name" value="MeMalonylCoA_mutase_a/b_cat"/>
</dbReference>
<keyword evidence="3" id="KW-1185">Reference proteome</keyword>
<proteinExistence type="predicted"/>
<dbReference type="Pfam" id="PF01642">
    <property type="entry name" value="MM_CoA_mutase"/>
    <property type="match status" value="2"/>
</dbReference>
<dbReference type="PANTHER" id="PTHR48101">
    <property type="entry name" value="METHYLMALONYL-COA MUTASE, MITOCHONDRIAL-RELATED"/>
    <property type="match status" value="1"/>
</dbReference>
<reference evidence="3" key="1">
    <citation type="journal article" date="2020" name="Int. J. Syst. Evol. Microbiol.">
        <title>Capnocytophaga felis sp. nov. isolated from the feline oral cavity.</title>
        <authorList>
            <person name="Suzuki M."/>
            <person name="Umeda K."/>
            <person name="Kimura M."/>
            <person name="Imaoka K."/>
            <person name="Morikawa S."/>
            <person name="Maeda K."/>
        </authorList>
    </citation>
    <scope>NUCLEOTIDE SEQUENCE [LARGE SCALE GENOMIC DNA]</scope>
    <source>
        <strain evidence="3">KC07070</strain>
    </source>
</reference>
<evidence type="ECO:0000313" key="3">
    <source>
        <dbReference type="Proteomes" id="UP000398217"/>
    </source>
</evidence>
<name>A0A5M4B5T5_9FLAO</name>
<evidence type="ECO:0000259" key="1">
    <source>
        <dbReference type="Pfam" id="PF01642"/>
    </source>
</evidence>
<gene>
    <name evidence="2" type="primary">mutA</name>
    <name evidence="2" type="ORF">RCZ01_02560</name>
</gene>
<dbReference type="EMBL" id="BLBC01000005">
    <property type="protein sequence ID" value="GET44954.1"/>
    <property type="molecule type" value="Genomic_DNA"/>
</dbReference>
<evidence type="ECO:0000313" key="2">
    <source>
        <dbReference type="EMBL" id="GET44954.1"/>
    </source>
</evidence>
<comment type="caution">
    <text evidence="2">The sequence shown here is derived from an EMBL/GenBank/DDBJ whole genome shotgun (WGS) entry which is preliminary data.</text>
</comment>
<dbReference type="Gene3D" id="3.20.20.240">
    <property type="entry name" value="Methylmalonyl-CoA mutase"/>
    <property type="match status" value="1"/>
</dbReference>
<dbReference type="GO" id="GO:0016866">
    <property type="term" value="F:intramolecular transferase activity"/>
    <property type="evidence" value="ECO:0007669"/>
    <property type="project" value="InterPro"/>
</dbReference>